<protein>
    <submittedName>
        <fullName evidence="1">Uncharacterized protein</fullName>
    </submittedName>
</protein>
<reference evidence="1 2" key="1">
    <citation type="journal article" date="2024" name="Ann. Entomol. Soc. Am.">
        <title>Genomic analyses of the southern and eastern yellowjacket wasps (Hymenoptera: Vespidae) reveal evolutionary signatures of social life.</title>
        <authorList>
            <person name="Catto M.A."/>
            <person name="Caine P.B."/>
            <person name="Orr S.E."/>
            <person name="Hunt B.G."/>
            <person name="Goodisman M.A.D."/>
        </authorList>
    </citation>
    <scope>NUCLEOTIDE SEQUENCE [LARGE SCALE GENOMIC DNA]</scope>
    <source>
        <strain evidence="1">233</strain>
        <tissue evidence="1">Head and thorax</tissue>
    </source>
</reference>
<dbReference type="Proteomes" id="UP001607302">
    <property type="component" value="Unassembled WGS sequence"/>
</dbReference>
<comment type="caution">
    <text evidence="1">The sequence shown here is derived from an EMBL/GenBank/DDBJ whole genome shotgun (WGS) entry which is preliminary data.</text>
</comment>
<proteinExistence type="predicted"/>
<accession>A0ABD2BDK1</accession>
<keyword evidence="2" id="KW-1185">Reference proteome</keyword>
<organism evidence="1 2">
    <name type="scientific">Vespula squamosa</name>
    <name type="common">Southern yellow jacket</name>
    <name type="synonym">Wasp</name>
    <dbReference type="NCBI Taxonomy" id="30214"/>
    <lineage>
        <taxon>Eukaryota</taxon>
        <taxon>Metazoa</taxon>
        <taxon>Ecdysozoa</taxon>
        <taxon>Arthropoda</taxon>
        <taxon>Hexapoda</taxon>
        <taxon>Insecta</taxon>
        <taxon>Pterygota</taxon>
        <taxon>Neoptera</taxon>
        <taxon>Endopterygota</taxon>
        <taxon>Hymenoptera</taxon>
        <taxon>Apocrita</taxon>
        <taxon>Aculeata</taxon>
        <taxon>Vespoidea</taxon>
        <taxon>Vespidae</taxon>
        <taxon>Vespinae</taxon>
        <taxon>Vespula</taxon>
    </lineage>
</organism>
<name>A0ABD2BDK1_VESSQ</name>
<dbReference type="AlphaFoldDB" id="A0ABD2BDK1"/>
<evidence type="ECO:0000313" key="1">
    <source>
        <dbReference type="EMBL" id="KAL2730823.1"/>
    </source>
</evidence>
<gene>
    <name evidence="1" type="ORF">V1478_005236</name>
</gene>
<evidence type="ECO:0000313" key="2">
    <source>
        <dbReference type="Proteomes" id="UP001607302"/>
    </source>
</evidence>
<sequence length="73" mass="8204">MHKIIIQSINQLCIQKLLILCCVHSDIINLESGTILQFFPYAEAFSPSGTVVTPDAVDVASVWDEKIFDKMTY</sequence>
<dbReference type="EMBL" id="JAUDFV010000110">
    <property type="protein sequence ID" value="KAL2730823.1"/>
    <property type="molecule type" value="Genomic_DNA"/>
</dbReference>